<evidence type="ECO:0000259" key="1">
    <source>
        <dbReference type="SMART" id="SM01126"/>
    </source>
</evidence>
<dbReference type="NCBIfam" id="NF033547">
    <property type="entry name" value="transpos_IS1595"/>
    <property type="match status" value="1"/>
</dbReference>
<organism evidence="2 3">
    <name type="scientific">Bacillus proteolyticus</name>
    <dbReference type="NCBI Taxonomy" id="2026192"/>
    <lineage>
        <taxon>Bacteria</taxon>
        <taxon>Bacillati</taxon>
        <taxon>Bacillota</taxon>
        <taxon>Bacilli</taxon>
        <taxon>Bacillales</taxon>
        <taxon>Bacillaceae</taxon>
        <taxon>Bacillus</taxon>
        <taxon>Bacillus cereus group</taxon>
    </lineage>
</organism>
<dbReference type="InterPro" id="IPR024445">
    <property type="entry name" value="Tnp_ISXO2-like"/>
</dbReference>
<accession>A0ABV3IK23</accession>
<comment type="caution">
    <text evidence="2">The sequence shown here is derived from an EMBL/GenBank/DDBJ whole genome shotgun (WGS) entry which is preliminary data.</text>
</comment>
<name>A0ABV3IK23_9BACI</name>
<dbReference type="EMBL" id="JBEGIE010000097">
    <property type="protein sequence ID" value="MEV4914698.1"/>
    <property type="molecule type" value="Genomic_DNA"/>
</dbReference>
<feature type="domain" description="ISXO2-like transposase" evidence="1">
    <location>
        <begin position="145"/>
        <end position="304"/>
    </location>
</feature>
<dbReference type="Proteomes" id="UP001552502">
    <property type="component" value="Unassembled WGS sequence"/>
</dbReference>
<dbReference type="PANTHER" id="PTHR33293:SF1">
    <property type="entry name" value="INSERTION ELEMENT IS1 1 PROTEIN INSB-RELATED"/>
    <property type="match status" value="1"/>
</dbReference>
<protein>
    <submittedName>
        <fullName evidence="2">IS1595 family transposase</fullName>
    </submittedName>
</protein>
<dbReference type="Pfam" id="PF12762">
    <property type="entry name" value="DDE_Tnp_IS1595"/>
    <property type="match status" value="1"/>
</dbReference>
<evidence type="ECO:0000313" key="3">
    <source>
        <dbReference type="Proteomes" id="UP001552502"/>
    </source>
</evidence>
<sequence>MWSDVYEDFSELSKEEQYKLFRTIQQDLFPENSEDISKMVNDIREARFHSGLACVHCGGLAVKRNGKYRLRQRYLCRDCGKSFNEMTGSPMAGTHHPHKWLDYFKMMVEGYTLPKIARELDIHISTAFYWRHKILNAIRSLGNGILKGIVESDETFILESHKGKKNIGFRKPRKRGGVAGKRGISKEQICVVVAYDRDGGILSQMAGKGRITAHELNGVLGSNIDTSALLCTDSATNYKTFAKMKGLQHEAINVRKGTYVRKGIYHIQHVNSYHRRFKEWMNRFQGVATRYLDNYLFWYRFLELHKKMPKKEKVKYMLLQTCRKVNFTTVETFRTV</sequence>
<dbReference type="PANTHER" id="PTHR33293">
    <property type="entry name" value="INSERTION ELEMENT IS1 1 PROTEIN INSB-RELATED"/>
    <property type="match status" value="1"/>
</dbReference>
<proteinExistence type="predicted"/>
<reference evidence="2 3" key="1">
    <citation type="journal article" date="2023" name="Proc. Natl. Acad. Sci. U.S.A.">
        <title>Bacterial tolerance to host-exuded specialized metabolites structures the maize root microbiome.</title>
        <authorList>
            <person name="Thoenen L."/>
            <person name="Giroud C."/>
            <person name="Kreuzer M."/>
            <person name="Waelchli J."/>
            <person name="Gfeller V."/>
            <person name="Deslandes-Herold G."/>
            <person name="Mateo P."/>
            <person name="Robert C.A.M."/>
            <person name="Ahrens C.H."/>
            <person name="Rubio-Somoza I."/>
            <person name="Bruggmann R."/>
            <person name="Erb M."/>
            <person name="Schlaeppi K."/>
        </authorList>
    </citation>
    <scope>NUCLEOTIDE SEQUENCE [LARGE SCALE GENOMIC DNA]</scope>
    <source>
        <strain evidence="2 3">LBA1-1-1.1</strain>
    </source>
</reference>
<dbReference type="RefSeq" id="WP_199640222.1">
    <property type="nucleotide sequence ID" value="NZ_JBEGIE010000097.1"/>
</dbReference>
<gene>
    <name evidence="2" type="ORF">MRBLBA1_005721</name>
</gene>
<dbReference type="InterPro" id="IPR051354">
    <property type="entry name" value="Transposase_27_IS1"/>
</dbReference>
<dbReference type="SMART" id="SM01126">
    <property type="entry name" value="DDE_Tnp_IS1595"/>
    <property type="match status" value="1"/>
</dbReference>
<keyword evidence="3" id="KW-1185">Reference proteome</keyword>
<evidence type="ECO:0000313" key="2">
    <source>
        <dbReference type="EMBL" id="MEV4914698.1"/>
    </source>
</evidence>